<evidence type="ECO:0000313" key="2">
    <source>
        <dbReference type="Proteomes" id="UP000799757"/>
    </source>
</evidence>
<accession>A0A6A6XF83</accession>
<evidence type="ECO:0000313" key="1">
    <source>
        <dbReference type="EMBL" id="KAF2794784.1"/>
    </source>
</evidence>
<dbReference type="AlphaFoldDB" id="A0A6A6XF83"/>
<organism evidence="1 2">
    <name type="scientific">Melanomma pulvis-pyrius CBS 109.77</name>
    <dbReference type="NCBI Taxonomy" id="1314802"/>
    <lineage>
        <taxon>Eukaryota</taxon>
        <taxon>Fungi</taxon>
        <taxon>Dikarya</taxon>
        <taxon>Ascomycota</taxon>
        <taxon>Pezizomycotina</taxon>
        <taxon>Dothideomycetes</taxon>
        <taxon>Pleosporomycetidae</taxon>
        <taxon>Pleosporales</taxon>
        <taxon>Melanommataceae</taxon>
        <taxon>Melanomma</taxon>
    </lineage>
</organism>
<gene>
    <name evidence="1" type="ORF">K505DRAFT_22512</name>
</gene>
<proteinExistence type="predicted"/>
<keyword evidence="2" id="KW-1185">Reference proteome</keyword>
<sequence>MLLSSVIQYFLSRPAASCAQCLAELTPQPSFDLSPSFTLRHALIGKRIGAESCLVAVPALQVSGARFRWGRAVRPMDDDSSASWVDVGRGLAGPVKLCDKEPGCVPLAVGRRTWC</sequence>
<dbReference type="Proteomes" id="UP000799757">
    <property type="component" value="Unassembled WGS sequence"/>
</dbReference>
<dbReference type="EMBL" id="MU001880">
    <property type="protein sequence ID" value="KAF2794784.1"/>
    <property type="molecule type" value="Genomic_DNA"/>
</dbReference>
<reference evidence="1" key="1">
    <citation type="journal article" date="2020" name="Stud. Mycol.">
        <title>101 Dothideomycetes genomes: a test case for predicting lifestyles and emergence of pathogens.</title>
        <authorList>
            <person name="Haridas S."/>
            <person name="Albert R."/>
            <person name="Binder M."/>
            <person name="Bloem J."/>
            <person name="Labutti K."/>
            <person name="Salamov A."/>
            <person name="Andreopoulos B."/>
            <person name="Baker S."/>
            <person name="Barry K."/>
            <person name="Bills G."/>
            <person name="Bluhm B."/>
            <person name="Cannon C."/>
            <person name="Castanera R."/>
            <person name="Culley D."/>
            <person name="Daum C."/>
            <person name="Ezra D."/>
            <person name="Gonzalez J."/>
            <person name="Henrissat B."/>
            <person name="Kuo A."/>
            <person name="Liang C."/>
            <person name="Lipzen A."/>
            <person name="Lutzoni F."/>
            <person name="Magnuson J."/>
            <person name="Mondo S."/>
            <person name="Nolan M."/>
            <person name="Ohm R."/>
            <person name="Pangilinan J."/>
            <person name="Park H.-J."/>
            <person name="Ramirez L."/>
            <person name="Alfaro M."/>
            <person name="Sun H."/>
            <person name="Tritt A."/>
            <person name="Yoshinaga Y."/>
            <person name="Zwiers L.-H."/>
            <person name="Turgeon B."/>
            <person name="Goodwin S."/>
            <person name="Spatafora J."/>
            <person name="Crous P."/>
            <person name="Grigoriev I."/>
        </authorList>
    </citation>
    <scope>NUCLEOTIDE SEQUENCE</scope>
    <source>
        <strain evidence="1">CBS 109.77</strain>
    </source>
</reference>
<protein>
    <submittedName>
        <fullName evidence="1">Uncharacterized protein</fullName>
    </submittedName>
</protein>
<name>A0A6A6XF83_9PLEO</name>